<feature type="chain" id="PRO_5038570003" evidence="3">
    <location>
        <begin position="30"/>
        <end position="553"/>
    </location>
</feature>
<proteinExistence type="predicted"/>
<dbReference type="InterPro" id="IPR007391">
    <property type="entry name" value="Vancomycin_resist_VanW"/>
</dbReference>
<dbReference type="PANTHER" id="PTHR35788">
    <property type="entry name" value="EXPORTED PROTEIN-RELATED"/>
    <property type="match status" value="1"/>
</dbReference>
<dbReference type="Pfam" id="PF07501">
    <property type="entry name" value="G5"/>
    <property type="match status" value="1"/>
</dbReference>
<dbReference type="Gene3D" id="2.20.230.10">
    <property type="entry name" value="Resuscitation-promoting factor rpfb"/>
    <property type="match status" value="1"/>
</dbReference>
<dbReference type="InterPro" id="IPR011098">
    <property type="entry name" value="G5_dom"/>
</dbReference>
<name>A0A9D1A4R7_9FIRM</name>
<evidence type="ECO:0000313" key="6">
    <source>
        <dbReference type="Proteomes" id="UP000824250"/>
    </source>
</evidence>
<dbReference type="PANTHER" id="PTHR35788:SF1">
    <property type="entry name" value="EXPORTED PROTEIN"/>
    <property type="match status" value="1"/>
</dbReference>
<sequence length="553" mass="57797">MEKKNIWTRGLAALSLAGALMTAPFCVLAAEKMPEGISAGGMSLEGMTVEEAETAVSDYVGEKLSQDIVFVISGEEVRTGADELGLSWGNQETFAQELKEAAPSGNLIRRYMKTKDLQMEPVNLDLEMSVDQEKAAAFVSEKCGSLMTQATDATITRENGEFVITPSQTGVTVDLEATQAALNEAVNQEGTGEIRVEAAVTEQEPAITTEDLSTIQDVLGTFSTDFSSSGASRSTNLRVGAAKINGRVLMPGEVLSGYECMQPFTVANGYRAATAYENGRSVDSIGGGVCQISTTLYNAALLAELEIVQRQNHSMTVAYVKPSMDAAIAGTYKDLKIKNSYDTPIYVEGTAEGRTLTFTIYGKETRPANRTISFESETLQTIDPGAPTEQVDASLAPGQRVRVQSSHTGLKSRLFKCVYVDGELTERTLLHNDTYNASKAIYRVGPAVPAVVEPVEPSPEATTPAETTPVETAPAETVPEPAPGYEFGPGMVTAPGTAPAGSQTAAQPDAASSSSGPAAAQPGDSQGTAGPSAGPGGAVSQAPAQVAPVTPGA</sequence>
<evidence type="ECO:0000256" key="2">
    <source>
        <dbReference type="SAM" id="MobiDB-lite"/>
    </source>
</evidence>
<dbReference type="AlphaFoldDB" id="A0A9D1A4R7"/>
<gene>
    <name evidence="5" type="ORF">IAB28_07065</name>
</gene>
<comment type="caution">
    <text evidence="5">The sequence shown here is derived from an EMBL/GenBank/DDBJ whole genome shotgun (WGS) entry which is preliminary data.</text>
</comment>
<dbReference type="Pfam" id="PF12229">
    <property type="entry name" value="PG_binding_4"/>
    <property type="match status" value="1"/>
</dbReference>
<evidence type="ECO:0000256" key="1">
    <source>
        <dbReference type="ARBA" id="ARBA00022729"/>
    </source>
</evidence>
<dbReference type="SMART" id="SM01208">
    <property type="entry name" value="G5"/>
    <property type="match status" value="1"/>
</dbReference>
<accession>A0A9D1A4R7</accession>
<dbReference type="PROSITE" id="PS51109">
    <property type="entry name" value="G5"/>
    <property type="match status" value="1"/>
</dbReference>
<feature type="signal peptide" evidence="3">
    <location>
        <begin position="1"/>
        <end position="29"/>
    </location>
</feature>
<keyword evidence="1 3" id="KW-0732">Signal</keyword>
<evidence type="ECO:0000259" key="4">
    <source>
        <dbReference type="PROSITE" id="PS51109"/>
    </source>
</evidence>
<dbReference type="Proteomes" id="UP000824250">
    <property type="component" value="Unassembled WGS sequence"/>
</dbReference>
<dbReference type="InterPro" id="IPR022029">
    <property type="entry name" value="YoaR-like_PG-bd"/>
</dbReference>
<dbReference type="EMBL" id="DVGC01000038">
    <property type="protein sequence ID" value="HIR05711.1"/>
    <property type="molecule type" value="Genomic_DNA"/>
</dbReference>
<reference evidence="5" key="2">
    <citation type="journal article" date="2021" name="PeerJ">
        <title>Extensive microbial diversity within the chicken gut microbiome revealed by metagenomics and culture.</title>
        <authorList>
            <person name="Gilroy R."/>
            <person name="Ravi A."/>
            <person name="Getino M."/>
            <person name="Pursley I."/>
            <person name="Horton D.L."/>
            <person name="Alikhan N.F."/>
            <person name="Baker D."/>
            <person name="Gharbi K."/>
            <person name="Hall N."/>
            <person name="Watson M."/>
            <person name="Adriaenssens E.M."/>
            <person name="Foster-Nyarko E."/>
            <person name="Jarju S."/>
            <person name="Secka A."/>
            <person name="Antonio M."/>
            <person name="Oren A."/>
            <person name="Chaudhuri R.R."/>
            <person name="La Ragione R."/>
            <person name="Hildebrand F."/>
            <person name="Pallen M.J."/>
        </authorList>
    </citation>
    <scope>NUCLEOTIDE SEQUENCE</scope>
    <source>
        <strain evidence="5">CHK180-2868</strain>
    </source>
</reference>
<reference evidence="5" key="1">
    <citation type="submission" date="2020-10" db="EMBL/GenBank/DDBJ databases">
        <authorList>
            <person name="Gilroy R."/>
        </authorList>
    </citation>
    <scope>NUCLEOTIDE SEQUENCE</scope>
    <source>
        <strain evidence="5">CHK180-2868</strain>
    </source>
</reference>
<feature type="compositionally biased region" description="Low complexity" evidence="2">
    <location>
        <begin position="505"/>
        <end position="553"/>
    </location>
</feature>
<evidence type="ECO:0000313" key="5">
    <source>
        <dbReference type="EMBL" id="HIR05711.1"/>
    </source>
</evidence>
<evidence type="ECO:0000256" key="3">
    <source>
        <dbReference type="SAM" id="SignalP"/>
    </source>
</evidence>
<dbReference type="InterPro" id="IPR052913">
    <property type="entry name" value="Glycopeptide_resist_protein"/>
</dbReference>
<feature type="compositionally biased region" description="Low complexity" evidence="2">
    <location>
        <begin position="454"/>
        <end position="479"/>
    </location>
</feature>
<dbReference type="Pfam" id="PF04294">
    <property type="entry name" value="VanW"/>
    <property type="match status" value="1"/>
</dbReference>
<protein>
    <submittedName>
        <fullName evidence="5">VanW family protein</fullName>
    </submittedName>
</protein>
<feature type="domain" description="G5" evidence="4">
    <location>
        <begin position="368"/>
        <end position="448"/>
    </location>
</feature>
<feature type="region of interest" description="Disordered" evidence="2">
    <location>
        <begin position="454"/>
        <end position="553"/>
    </location>
</feature>
<organism evidence="5 6">
    <name type="scientific">Candidatus Copromonas faecavium</name>
    <name type="common">nom. illeg.</name>
    <dbReference type="NCBI Taxonomy" id="2840740"/>
    <lineage>
        <taxon>Bacteria</taxon>
        <taxon>Bacillati</taxon>
        <taxon>Bacillota</taxon>
        <taxon>Clostridia</taxon>
        <taxon>Lachnospirales</taxon>
        <taxon>Lachnospiraceae</taxon>
        <taxon>Candidatus Copromonas (nom. illeg.)</taxon>
    </lineage>
</organism>